<dbReference type="CDD" id="cd01791">
    <property type="entry name" value="Ubl_UBL5"/>
    <property type="match status" value="1"/>
</dbReference>
<dbReference type="EMBL" id="JAVFKY010000002">
    <property type="protein sequence ID" value="KAK5581247.1"/>
    <property type="molecule type" value="Genomic_DNA"/>
</dbReference>
<dbReference type="InterPro" id="IPR000626">
    <property type="entry name" value="Ubiquitin-like_dom"/>
</dbReference>
<keyword evidence="4" id="KW-1185">Reference proteome</keyword>
<dbReference type="InterPro" id="IPR029071">
    <property type="entry name" value="Ubiquitin-like_domsf"/>
</dbReference>
<evidence type="ECO:0000259" key="2">
    <source>
        <dbReference type="PROSITE" id="PS50053"/>
    </source>
</evidence>
<sequence length="73" mass="8370">MIEVVCNDRLGNKVRVKVNSDDTIGDLKKVLSAQIGIKAEKIRLQKSYSIFKDHITLEDYEIHDGDGLELYYN</sequence>
<accession>A0AAN7U3S1</accession>
<dbReference type="PANTHER" id="PTHR13042">
    <property type="entry name" value="UBIQUITIN-LIKE PROTEIN 5"/>
    <property type="match status" value="1"/>
</dbReference>
<evidence type="ECO:0000313" key="3">
    <source>
        <dbReference type="EMBL" id="KAK5581247.1"/>
    </source>
</evidence>
<dbReference type="Gene3D" id="3.10.20.90">
    <property type="entry name" value="Phosphatidylinositol 3-kinase Catalytic Subunit, Chain A, domain 1"/>
    <property type="match status" value="1"/>
</dbReference>
<feature type="domain" description="Ubiquitin-like" evidence="2">
    <location>
        <begin position="2"/>
        <end position="73"/>
    </location>
</feature>
<dbReference type="Pfam" id="PF00240">
    <property type="entry name" value="ubiquitin"/>
    <property type="match status" value="1"/>
</dbReference>
<reference evidence="3 4" key="1">
    <citation type="submission" date="2023-11" db="EMBL/GenBank/DDBJ databases">
        <title>Dfirmibasis_genome.</title>
        <authorList>
            <person name="Edelbroek B."/>
            <person name="Kjellin J."/>
            <person name="Jerlstrom-Hultqvist J."/>
            <person name="Soderbom F."/>
        </authorList>
    </citation>
    <scope>NUCLEOTIDE SEQUENCE [LARGE SCALE GENOMIC DNA]</scope>
    <source>
        <strain evidence="3 4">TNS-C-14</strain>
    </source>
</reference>
<organism evidence="3 4">
    <name type="scientific">Dictyostelium firmibasis</name>
    <dbReference type="NCBI Taxonomy" id="79012"/>
    <lineage>
        <taxon>Eukaryota</taxon>
        <taxon>Amoebozoa</taxon>
        <taxon>Evosea</taxon>
        <taxon>Eumycetozoa</taxon>
        <taxon>Dictyostelia</taxon>
        <taxon>Dictyosteliales</taxon>
        <taxon>Dictyosteliaceae</taxon>
        <taxon>Dictyostelium</taxon>
    </lineage>
</organism>
<dbReference type="FunFam" id="3.10.20.90:FF:000052">
    <property type="entry name" value="Ubiquitin-like protein 5"/>
    <property type="match status" value="1"/>
</dbReference>
<evidence type="ECO:0000313" key="4">
    <source>
        <dbReference type="Proteomes" id="UP001344447"/>
    </source>
</evidence>
<name>A0AAN7U3S1_9MYCE</name>
<keyword evidence="1" id="KW-0833">Ubl conjugation pathway</keyword>
<evidence type="ECO:0000256" key="1">
    <source>
        <dbReference type="ARBA" id="ARBA00022786"/>
    </source>
</evidence>
<protein>
    <recommendedName>
        <fullName evidence="2">Ubiquitin-like domain-containing protein</fullName>
    </recommendedName>
</protein>
<dbReference type="SMART" id="SM00213">
    <property type="entry name" value="UBQ"/>
    <property type="match status" value="1"/>
</dbReference>
<dbReference type="PROSITE" id="PS50053">
    <property type="entry name" value="UBIQUITIN_2"/>
    <property type="match status" value="1"/>
</dbReference>
<comment type="caution">
    <text evidence="3">The sequence shown here is derived from an EMBL/GenBank/DDBJ whole genome shotgun (WGS) entry which is preliminary data.</text>
</comment>
<gene>
    <name evidence="3" type="ORF">RB653_001278</name>
</gene>
<dbReference type="SUPFAM" id="SSF54236">
    <property type="entry name" value="Ubiquitin-like"/>
    <property type="match status" value="1"/>
</dbReference>
<dbReference type="AlphaFoldDB" id="A0AAN7U3S1"/>
<dbReference type="Proteomes" id="UP001344447">
    <property type="component" value="Unassembled WGS sequence"/>
</dbReference>
<dbReference type="InterPro" id="IPR039732">
    <property type="entry name" value="Hub1/Ubl5"/>
</dbReference>
<proteinExistence type="predicted"/>